<gene>
    <name evidence="2" type="ORF">RIF29_27081</name>
</gene>
<sequence length="124" mass="14509">MVSKIKRLCSFEAFEVTQYAFKEFFVRVLQPLDNVLMVGTFNFGHIGMSHNINAHHSEEDDYVNDDDNDLNEEDEEGSNVDPLKYDSFGDESEREVTWTDYDTLLKEHEKAVWKYCVKTGKDKE</sequence>
<reference evidence="2 3" key="1">
    <citation type="submission" date="2024-01" db="EMBL/GenBank/DDBJ databases">
        <title>The genomes of 5 underutilized Papilionoideae crops provide insights into root nodulation and disease resistanc.</title>
        <authorList>
            <person name="Yuan L."/>
        </authorList>
    </citation>
    <scope>NUCLEOTIDE SEQUENCE [LARGE SCALE GENOMIC DNA]</scope>
    <source>
        <strain evidence="2">ZHUSHIDOU_FW_LH</strain>
        <tissue evidence="2">Leaf</tissue>
    </source>
</reference>
<dbReference type="EMBL" id="JAYWIO010000005">
    <property type="protein sequence ID" value="KAK7260783.1"/>
    <property type="molecule type" value="Genomic_DNA"/>
</dbReference>
<evidence type="ECO:0000256" key="1">
    <source>
        <dbReference type="SAM" id="MobiDB-lite"/>
    </source>
</evidence>
<comment type="caution">
    <text evidence="2">The sequence shown here is derived from an EMBL/GenBank/DDBJ whole genome shotgun (WGS) entry which is preliminary data.</text>
</comment>
<protein>
    <submittedName>
        <fullName evidence="2">Uncharacterized protein</fullName>
    </submittedName>
</protein>
<organism evidence="2 3">
    <name type="scientific">Crotalaria pallida</name>
    <name type="common">Smooth rattlebox</name>
    <name type="synonym">Crotalaria striata</name>
    <dbReference type="NCBI Taxonomy" id="3830"/>
    <lineage>
        <taxon>Eukaryota</taxon>
        <taxon>Viridiplantae</taxon>
        <taxon>Streptophyta</taxon>
        <taxon>Embryophyta</taxon>
        <taxon>Tracheophyta</taxon>
        <taxon>Spermatophyta</taxon>
        <taxon>Magnoliopsida</taxon>
        <taxon>eudicotyledons</taxon>
        <taxon>Gunneridae</taxon>
        <taxon>Pentapetalae</taxon>
        <taxon>rosids</taxon>
        <taxon>fabids</taxon>
        <taxon>Fabales</taxon>
        <taxon>Fabaceae</taxon>
        <taxon>Papilionoideae</taxon>
        <taxon>50 kb inversion clade</taxon>
        <taxon>genistoids sensu lato</taxon>
        <taxon>core genistoids</taxon>
        <taxon>Crotalarieae</taxon>
        <taxon>Crotalaria</taxon>
    </lineage>
</organism>
<dbReference type="Proteomes" id="UP001372338">
    <property type="component" value="Unassembled WGS sequence"/>
</dbReference>
<name>A0AAN9HYF7_CROPI</name>
<keyword evidence="3" id="KW-1185">Reference proteome</keyword>
<accession>A0AAN9HYF7</accession>
<feature type="compositionally biased region" description="Acidic residues" evidence="1">
    <location>
        <begin position="59"/>
        <end position="78"/>
    </location>
</feature>
<dbReference type="AlphaFoldDB" id="A0AAN9HYF7"/>
<evidence type="ECO:0000313" key="2">
    <source>
        <dbReference type="EMBL" id="KAK7260783.1"/>
    </source>
</evidence>
<feature type="region of interest" description="Disordered" evidence="1">
    <location>
        <begin position="57"/>
        <end position="87"/>
    </location>
</feature>
<proteinExistence type="predicted"/>
<evidence type="ECO:0000313" key="3">
    <source>
        <dbReference type="Proteomes" id="UP001372338"/>
    </source>
</evidence>